<sequence length="155" mass="17659">MKFLVFSDSHEYTNGMDCVIEKHKHINHIIHCGDMASDVLYLHHVYGSTHSICGVCGNNDYSAPDPFHRVVFCGRQKIYVTHGHREHVKSSLYTLKSKAMSSRCGICIFGHTHKQFFEEQNGLVILNPGSIGYFKQEYAVITVEDIQVNVELMKL</sequence>
<comment type="similarity">
    <text evidence="1 2">Belongs to the metallophosphoesterase superfamily. YfcE family.</text>
</comment>
<keyword evidence="5" id="KW-1185">Reference proteome</keyword>
<dbReference type="NCBIfam" id="TIGR00040">
    <property type="entry name" value="yfcE"/>
    <property type="match status" value="1"/>
</dbReference>
<dbReference type="EC" id="3.1.4.-" evidence="2"/>
<dbReference type="RefSeq" id="WP_249311527.1">
    <property type="nucleotide sequence ID" value="NZ_JACRSU010000002.1"/>
</dbReference>
<comment type="cofactor">
    <cofactor evidence="2">
        <name>a divalent metal cation</name>
        <dbReference type="ChEBI" id="CHEBI:60240"/>
    </cofactor>
</comment>
<evidence type="ECO:0000259" key="3">
    <source>
        <dbReference type="Pfam" id="PF12850"/>
    </source>
</evidence>
<dbReference type="InterPro" id="IPR029052">
    <property type="entry name" value="Metallo-depent_PP-like"/>
</dbReference>
<evidence type="ECO:0000313" key="5">
    <source>
        <dbReference type="Proteomes" id="UP000611762"/>
    </source>
</evidence>
<dbReference type="InterPro" id="IPR024654">
    <property type="entry name" value="Calcineurin-like_PHP_lpxH"/>
</dbReference>
<evidence type="ECO:0000313" key="4">
    <source>
        <dbReference type="EMBL" id="MBC8540370.1"/>
    </source>
</evidence>
<dbReference type="InterPro" id="IPR000979">
    <property type="entry name" value="Phosphodiesterase_MJ0936/Vps29"/>
</dbReference>
<gene>
    <name evidence="4" type="ORF">H8698_05215</name>
</gene>
<dbReference type="Proteomes" id="UP000611762">
    <property type="component" value="Unassembled WGS sequence"/>
</dbReference>
<feature type="domain" description="Calcineurin-like phosphoesterase" evidence="3">
    <location>
        <begin position="1"/>
        <end position="144"/>
    </location>
</feature>
<name>A0A926DK16_9FIRM</name>
<dbReference type="GO" id="GO:0046872">
    <property type="term" value="F:metal ion binding"/>
    <property type="evidence" value="ECO:0007669"/>
    <property type="project" value="UniProtKB-KW"/>
</dbReference>
<keyword evidence="2" id="KW-0479">Metal-binding</keyword>
<evidence type="ECO:0000256" key="1">
    <source>
        <dbReference type="ARBA" id="ARBA00008950"/>
    </source>
</evidence>
<evidence type="ECO:0000256" key="2">
    <source>
        <dbReference type="RuleBase" id="RU362039"/>
    </source>
</evidence>
<proteinExistence type="inferred from homology"/>
<dbReference type="Pfam" id="PF12850">
    <property type="entry name" value="Metallophos_2"/>
    <property type="match status" value="1"/>
</dbReference>
<dbReference type="EMBL" id="JACRSU010000002">
    <property type="protein sequence ID" value="MBC8540370.1"/>
    <property type="molecule type" value="Genomic_DNA"/>
</dbReference>
<dbReference type="Gene3D" id="3.60.21.10">
    <property type="match status" value="1"/>
</dbReference>
<dbReference type="PANTHER" id="PTHR11124">
    <property type="entry name" value="VACUOLAR SORTING PROTEIN VPS29"/>
    <property type="match status" value="1"/>
</dbReference>
<organism evidence="4 5">
    <name type="scientific">Congzhengia minquanensis</name>
    <dbReference type="NCBI Taxonomy" id="2763657"/>
    <lineage>
        <taxon>Bacteria</taxon>
        <taxon>Bacillati</taxon>
        <taxon>Bacillota</taxon>
        <taxon>Clostridia</taxon>
        <taxon>Eubacteriales</taxon>
        <taxon>Oscillospiraceae</taxon>
        <taxon>Congzhengia</taxon>
    </lineage>
</organism>
<protein>
    <recommendedName>
        <fullName evidence="2">Phosphoesterase</fullName>
        <ecNumber evidence="2">3.1.4.-</ecNumber>
    </recommendedName>
</protein>
<reference evidence="4" key="1">
    <citation type="submission" date="2020-08" db="EMBL/GenBank/DDBJ databases">
        <title>Genome public.</title>
        <authorList>
            <person name="Liu C."/>
            <person name="Sun Q."/>
        </authorList>
    </citation>
    <scope>NUCLEOTIDE SEQUENCE</scope>
    <source>
        <strain evidence="4">H8</strain>
    </source>
</reference>
<dbReference type="SUPFAM" id="SSF56300">
    <property type="entry name" value="Metallo-dependent phosphatases"/>
    <property type="match status" value="1"/>
</dbReference>
<dbReference type="AlphaFoldDB" id="A0A926DK16"/>
<accession>A0A926DK16</accession>
<dbReference type="GO" id="GO:0016787">
    <property type="term" value="F:hydrolase activity"/>
    <property type="evidence" value="ECO:0007669"/>
    <property type="project" value="UniProtKB-UniRule"/>
</dbReference>
<comment type="caution">
    <text evidence="4">The sequence shown here is derived from an EMBL/GenBank/DDBJ whole genome shotgun (WGS) entry which is preliminary data.</text>
</comment>